<comment type="caution">
    <text evidence="2">The sequence shown here is derived from an EMBL/GenBank/DDBJ whole genome shotgun (WGS) entry which is preliminary data.</text>
</comment>
<name>A0AAE0FJ91_9CHLO</name>
<proteinExistence type="predicted"/>
<dbReference type="EMBL" id="LGRX02017625">
    <property type="protein sequence ID" value="KAK3260505.1"/>
    <property type="molecule type" value="Genomic_DNA"/>
</dbReference>
<feature type="region of interest" description="Disordered" evidence="1">
    <location>
        <begin position="1"/>
        <end position="289"/>
    </location>
</feature>
<feature type="compositionally biased region" description="Low complexity" evidence="1">
    <location>
        <begin position="66"/>
        <end position="76"/>
    </location>
</feature>
<evidence type="ECO:0000313" key="2">
    <source>
        <dbReference type="EMBL" id="KAK3260505.1"/>
    </source>
</evidence>
<dbReference type="AlphaFoldDB" id="A0AAE0FJ91"/>
<feature type="region of interest" description="Disordered" evidence="1">
    <location>
        <begin position="329"/>
        <end position="354"/>
    </location>
</feature>
<sequence length="354" mass="36436">MSLIDFRYNTSTTGEGTNPMAAIVPYEGESAAPEVSVGGAAEQSGDAPEPTPEPVPQPVAEPLPEPVLEVVTEPVPGSTSATSKLEDTPPVPVPGLSKGSEGPPGGAPGGEEAAQNASGSGVKKSPRVSRRRRSVSELTPKQPRVSASDKESSLEASRLPPVVDSAPLFEPPAAAAATDTAYTSPRQADTSPQRADTSPRRADASTRQADASTAVTRAQSRRSRRASNAGSLAGDAKSGAPTSSDLSTVGESVSNIDSPRGPQSGAGESVSPTENVKDNKRGRRRTSICKVKAGTAKEELLATAANLGTSKAAKTKNYRNRQMDFEPMPFKVDLPGQGAAPQFHSDGKMLGCSV</sequence>
<feature type="compositionally biased region" description="Low complexity" evidence="1">
    <location>
        <begin position="173"/>
        <end position="183"/>
    </location>
</feature>
<feature type="compositionally biased region" description="Pro residues" evidence="1">
    <location>
        <begin position="49"/>
        <end position="65"/>
    </location>
</feature>
<feature type="compositionally biased region" description="Basic residues" evidence="1">
    <location>
        <begin position="124"/>
        <end position="133"/>
    </location>
</feature>
<accession>A0AAE0FJ91</accession>
<reference evidence="2 3" key="1">
    <citation type="journal article" date="2015" name="Genome Biol. Evol.">
        <title>Comparative Genomics of a Bacterivorous Green Alga Reveals Evolutionary Causalities and Consequences of Phago-Mixotrophic Mode of Nutrition.</title>
        <authorList>
            <person name="Burns J.A."/>
            <person name="Paasch A."/>
            <person name="Narechania A."/>
            <person name="Kim E."/>
        </authorList>
    </citation>
    <scope>NUCLEOTIDE SEQUENCE [LARGE SCALE GENOMIC DNA]</scope>
    <source>
        <strain evidence="2 3">PLY_AMNH</strain>
    </source>
</reference>
<evidence type="ECO:0000256" key="1">
    <source>
        <dbReference type="SAM" id="MobiDB-lite"/>
    </source>
</evidence>
<feature type="compositionally biased region" description="Polar residues" evidence="1">
    <location>
        <begin position="240"/>
        <end position="257"/>
    </location>
</feature>
<protein>
    <submittedName>
        <fullName evidence="2">Uncharacterized protein</fullName>
    </submittedName>
</protein>
<feature type="compositionally biased region" description="Polar residues" evidence="1">
    <location>
        <begin position="184"/>
        <end position="196"/>
    </location>
</feature>
<dbReference type="Proteomes" id="UP001190700">
    <property type="component" value="Unassembled WGS sequence"/>
</dbReference>
<evidence type="ECO:0000313" key="3">
    <source>
        <dbReference type="Proteomes" id="UP001190700"/>
    </source>
</evidence>
<organism evidence="2 3">
    <name type="scientific">Cymbomonas tetramitiformis</name>
    <dbReference type="NCBI Taxonomy" id="36881"/>
    <lineage>
        <taxon>Eukaryota</taxon>
        <taxon>Viridiplantae</taxon>
        <taxon>Chlorophyta</taxon>
        <taxon>Pyramimonadophyceae</taxon>
        <taxon>Pyramimonadales</taxon>
        <taxon>Pyramimonadaceae</taxon>
        <taxon>Cymbomonas</taxon>
    </lineage>
</organism>
<gene>
    <name evidence="2" type="ORF">CYMTET_30537</name>
</gene>
<keyword evidence="3" id="KW-1185">Reference proteome</keyword>